<comment type="subcellular location">
    <subcellularLocation>
        <location evidence="1">Cell outer membrane</location>
        <topology evidence="1">Multi-pass membrane protein</topology>
    </subcellularLocation>
</comment>
<dbReference type="InterPro" id="IPR033900">
    <property type="entry name" value="Gram_neg_porin_domain"/>
</dbReference>
<evidence type="ECO:0000313" key="14">
    <source>
        <dbReference type="Proteomes" id="UP000075613"/>
    </source>
</evidence>
<keyword evidence="5" id="KW-0812">Transmembrane</keyword>
<gene>
    <name evidence="13" type="ORF">CI15_00280</name>
</gene>
<dbReference type="Pfam" id="PF13609">
    <property type="entry name" value="Porin_4"/>
    <property type="match status" value="1"/>
</dbReference>
<comment type="caution">
    <text evidence="13">The sequence shown here is derived from an EMBL/GenBank/DDBJ whole genome shotgun (WGS) entry which is preliminary data.</text>
</comment>
<feature type="signal peptide" evidence="11">
    <location>
        <begin position="1"/>
        <end position="22"/>
    </location>
</feature>
<dbReference type="GO" id="GO:0009279">
    <property type="term" value="C:cell outer membrane"/>
    <property type="evidence" value="ECO:0007669"/>
    <property type="project" value="UniProtKB-SubCell"/>
</dbReference>
<dbReference type="GO" id="GO:0046930">
    <property type="term" value="C:pore complex"/>
    <property type="evidence" value="ECO:0007669"/>
    <property type="project" value="UniProtKB-KW"/>
</dbReference>
<keyword evidence="6 11" id="KW-0732">Signal</keyword>
<evidence type="ECO:0000256" key="2">
    <source>
        <dbReference type="ARBA" id="ARBA00011233"/>
    </source>
</evidence>
<evidence type="ECO:0000313" key="13">
    <source>
        <dbReference type="EMBL" id="KXU91072.1"/>
    </source>
</evidence>
<dbReference type="RefSeq" id="WP_062123000.1">
    <property type="nucleotide sequence ID" value="NZ_LRBG01000001.1"/>
</dbReference>
<comment type="subunit">
    <text evidence="2">Homotrimer.</text>
</comment>
<keyword evidence="7" id="KW-0406">Ion transport</keyword>
<dbReference type="EMBL" id="LRBG01000001">
    <property type="protein sequence ID" value="KXU91072.1"/>
    <property type="molecule type" value="Genomic_DNA"/>
</dbReference>
<dbReference type="SUPFAM" id="SSF56935">
    <property type="entry name" value="Porins"/>
    <property type="match status" value="1"/>
</dbReference>
<dbReference type="CDD" id="cd00342">
    <property type="entry name" value="gram_neg_porins"/>
    <property type="match status" value="1"/>
</dbReference>
<organism evidence="13 14">
    <name type="scientific">Paraburkholderia monticola</name>
    <dbReference type="NCBI Taxonomy" id="1399968"/>
    <lineage>
        <taxon>Bacteria</taxon>
        <taxon>Pseudomonadati</taxon>
        <taxon>Pseudomonadota</taxon>
        <taxon>Betaproteobacteria</taxon>
        <taxon>Burkholderiales</taxon>
        <taxon>Burkholderiaceae</taxon>
        <taxon>Paraburkholderia</taxon>
    </lineage>
</organism>
<evidence type="ECO:0000256" key="6">
    <source>
        <dbReference type="ARBA" id="ARBA00022729"/>
    </source>
</evidence>
<keyword evidence="4" id="KW-1134">Transmembrane beta strand</keyword>
<evidence type="ECO:0000256" key="7">
    <source>
        <dbReference type="ARBA" id="ARBA00023065"/>
    </source>
</evidence>
<dbReference type="InterPro" id="IPR050298">
    <property type="entry name" value="Gram-neg_bact_OMP"/>
</dbReference>
<dbReference type="PRINTS" id="PR00184">
    <property type="entry name" value="NEISSPPORIN"/>
</dbReference>
<reference evidence="13 14" key="1">
    <citation type="journal article" date="2015" name="Int. J. Syst. Evol. Microbiol.">
        <title>Burkholderia monticola sp. nov., isolated from mountain soil.</title>
        <authorList>
            <person name="Baek I."/>
            <person name="Seo B."/>
            <person name="Lee I."/>
            <person name="Yi H."/>
            <person name="Chun J."/>
        </authorList>
    </citation>
    <scope>NUCLEOTIDE SEQUENCE [LARGE SCALE GENOMIC DNA]</scope>
    <source>
        <strain evidence="13 14">JC2948</strain>
    </source>
</reference>
<evidence type="ECO:0000256" key="1">
    <source>
        <dbReference type="ARBA" id="ARBA00004571"/>
    </source>
</evidence>
<dbReference type="PANTHER" id="PTHR34501:SF9">
    <property type="entry name" value="MAJOR OUTER MEMBRANE PROTEIN P.IA"/>
    <property type="match status" value="1"/>
</dbReference>
<sequence length="396" mass="41976">MKVAICAAAVLAACATPMMAQAQSSVTLYGIIDNGIAYTNSVASSITTQGASRWSMQTGWGSGDRVGFTGREDLGGGLAAVFTLEMGFSAVNGTSSQGGRLFGRQAFVGLDSNTYGRFTMGRQYDFTFDYIAPMLSWLQFGSIYGAHVGDVDNTFQTVRLNNTVKYEVSPLQGLKLGAIYAFSNQAGGPDGQGFANNRAFGFGATYKRGGLHAAATYLQLDQPSAGQPGGSNPNGANGGEYTFSTAIFYNAGFVERQRIAAVGAGYDFGQLSVNAVFTDTHLNYRGDQSTRVDNYEVNTRYMFTPAISAGIGYIFTDASGFTGTGATSYASGSHPRWHQVNAGASYLLSKRTDLHASVVFQRQAGDAEATAINFFGPAGTNQKNQIAILAGLRHRF</sequence>
<protein>
    <submittedName>
        <fullName evidence="13">Porin</fullName>
    </submittedName>
</protein>
<dbReference type="InterPro" id="IPR002299">
    <property type="entry name" value="Porin_Neis"/>
</dbReference>
<dbReference type="Gene3D" id="2.40.160.10">
    <property type="entry name" value="Porin"/>
    <property type="match status" value="1"/>
</dbReference>
<dbReference type="STRING" id="1399968.CI15_00280"/>
<proteinExistence type="predicted"/>
<keyword evidence="14" id="KW-1185">Reference proteome</keyword>
<dbReference type="GO" id="GO:0006811">
    <property type="term" value="P:monoatomic ion transport"/>
    <property type="evidence" value="ECO:0007669"/>
    <property type="project" value="UniProtKB-KW"/>
</dbReference>
<dbReference type="PANTHER" id="PTHR34501">
    <property type="entry name" value="PROTEIN YDDL-RELATED"/>
    <property type="match status" value="1"/>
</dbReference>
<keyword evidence="9" id="KW-0472">Membrane</keyword>
<evidence type="ECO:0000259" key="12">
    <source>
        <dbReference type="Pfam" id="PF13609"/>
    </source>
</evidence>
<feature type="domain" description="Porin" evidence="12">
    <location>
        <begin position="8"/>
        <end position="363"/>
    </location>
</feature>
<dbReference type="InterPro" id="IPR023614">
    <property type="entry name" value="Porin_dom_sf"/>
</dbReference>
<keyword evidence="10" id="KW-0998">Cell outer membrane</keyword>
<evidence type="ECO:0000256" key="8">
    <source>
        <dbReference type="ARBA" id="ARBA00023114"/>
    </source>
</evidence>
<name>A0A149Q1A5_9BURK</name>
<keyword evidence="3" id="KW-0813">Transport</keyword>
<evidence type="ECO:0000256" key="3">
    <source>
        <dbReference type="ARBA" id="ARBA00022448"/>
    </source>
</evidence>
<evidence type="ECO:0000256" key="9">
    <source>
        <dbReference type="ARBA" id="ARBA00023136"/>
    </source>
</evidence>
<evidence type="ECO:0000256" key="5">
    <source>
        <dbReference type="ARBA" id="ARBA00022692"/>
    </source>
</evidence>
<accession>A0A149Q1A5</accession>
<evidence type="ECO:0000256" key="4">
    <source>
        <dbReference type="ARBA" id="ARBA00022452"/>
    </source>
</evidence>
<dbReference type="AlphaFoldDB" id="A0A149Q1A5"/>
<dbReference type="Proteomes" id="UP000075613">
    <property type="component" value="Unassembled WGS sequence"/>
</dbReference>
<dbReference type="OrthoDB" id="8982743at2"/>
<feature type="chain" id="PRO_5007551876" evidence="11">
    <location>
        <begin position="23"/>
        <end position="396"/>
    </location>
</feature>
<dbReference type="GO" id="GO:0015288">
    <property type="term" value="F:porin activity"/>
    <property type="evidence" value="ECO:0007669"/>
    <property type="project" value="UniProtKB-KW"/>
</dbReference>
<keyword evidence="8" id="KW-0626">Porin</keyword>
<evidence type="ECO:0000256" key="11">
    <source>
        <dbReference type="SAM" id="SignalP"/>
    </source>
</evidence>
<evidence type="ECO:0000256" key="10">
    <source>
        <dbReference type="ARBA" id="ARBA00023237"/>
    </source>
</evidence>